<reference evidence="2" key="2">
    <citation type="submission" date="2015-03" db="UniProtKB">
        <authorList>
            <consortium name="EnsemblPlants"/>
        </authorList>
    </citation>
    <scope>IDENTIFICATION</scope>
</reference>
<protein>
    <submittedName>
        <fullName evidence="2">Uncharacterized protein</fullName>
    </submittedName>
</protein>
<proteinExistence type="predicted"/>
<dbReference type="AlphaFoldDB" id="A0A0D3HW85"/>
<evidence type="ECO:0000256" key="1">
    <source>
        <dbReference type="SAM" id="Phobius"/>
    </source>
</evidence>
<dbReference type="Proteomes" id="UP000026960">
    <property type="component" value="Chromosome 12"/>
</dbReference>
<evidence type="ECO:0000313" key="2">
    <source>
        <dbReference type="EnsemblPlants" id="OBART12G17360.1"/>
    </source>
</evidence>
<dbReference type="Gramene" id="OBART12G17360.1">
    <property type="protein sequence ID" value="OBART12G17360.1"/>
    <property type="gene ID" value="OBART12G17360"/>
</dbReference>
<keyword evidence="1" id="KW-1133">Transmembrane helix</keyword>
<keyword evidence="1" id="KW-0812">Transmembrane</keyword>
<organism evidence="2">
    <name type="scientific">Oryza barthii</name>
    <dbReference type="NCBI Taxonomy" id="65489"/>
    <lineage>
        <taxon>Eukaryota</taxon>
        <taxon>Viridiplantae</taxon>
        <taxon>Streptophyta</taxon>
        <taxon>Embryophyta</taxon>
        <taxon>Tracheophyta</taxon>
        <taxon>Spermatophyta</taxon>
        <taxon>Magnoliopsida</taxon>
        <taxon>Liliopsida</taxon>
        <taxon>Poales</taxon>
        <taxon>Poaceae</taxon>
        <taxon>BOP clade</taxon>
        <taxon>Oryzoideae</taxon>
        <taxon>Oryzeae</taxon>
        <taxon>Oryzinae</taxon>
        <taxon>Oryza</taxon>
    </lineage>
</organism>
<evidence type="ECO:0000313" key="3">
    <source>
        <dbReference type="Proteomes" id="UP000026960"/>
    </source>
</evidence>
<dbReference type="PaxDb" id="65489-OBART12G17360.1"/>
<name>A0A0D3HW85_9ORYZ</name>
<accession>A0A0D3HW85</accession>
<dbReference type="HOGENOM" id="CLU_103522_0_0_1"/>
<keyword evidence="1" id="KW-0472">Membrane</keyword>
<dbReference type="EnsemblPlants" id="OBART12G17360.1">
    <property type="protein sequence ID" value="OBART12G17360.1"/>
    <property type="gene ID" value="OBART12G17360"/>
</dbReference>
<reference evidence="2" key="1">
    <citation type="journal article" date="2009" name="Rice">
        <title>De Novo Next Generation Sequencing of Plant Genomes.</title>
        <authorList>
            <person name="Rounsley S."/>
            <person name="Marri P.R."/>
            <person name="Yu Y."/>
            <person name="He R."/>
            <person name="Sisneros N."/>
            <person name="Goicoechea J.L."/>
            <person name="Lee S.J."/>
            <person name="Angelova A."/>
            <person name="Kudrna D."/>
            <person name="Luo M."/>
            <person name="Affourtit J."/>
            <person name="Desany B."/>
            <person name="Knight J."/>
            <person name="Niazi F."/>
            <person name="Egholm M."/>
            <person name="Wing R.A."/>
        </authorList>
    </citation>
    <scope>NUCLEOTIDE SEQUENCE [LARGE SCALE GENOMIC DNA]</scope>
    <source>
        <strain evidence="2">cv. IRGC 105608</strain>
    </source>
</reference>
<feature type="transmembrane region" description="Helical" evidence="1">
    <location>
        <begin position="88"/>
        <end position="106"/>
    </location>
</feature>
<keyword evidence="3" id="KW-1185">Reference proteome</keyword>
<sequence length="234" mass="26241">MASPRAQLSRQKGVGSVDGRIEQSYQGCGAGQKLKQEVAALVMPTRELTATSFINPILKVDQNKHKIDEKSVSDIHDKYWLANIINRAYLLAIFSSNFCAVIFLSMEAMQEQHSKRSILGTEAAEDDSLMKLYMLLLSANADSGNLTRPHRTGPRSIRYTGPAGTHARTVIQLDDVARFRNQRQYNSSQSYMLIKDGWKLQSHFLMLIIDCRLQASLLEGLSSCQVIDVKVHEI</sequence>